<dbReference type="RefSeq" id="WP_165562738.1">
    <property type="nucleotide sequence ID" value="NZ_CAXGLR010000230.1"/>
</dbReference>
<proteinExistence type="predicted"/>
<dbReference type="AlphaFoldDB" id="A0A9X7V2I8"/>
<protein>
    <submittedName>
        <fullName evidence="1">Uncharacterized protein</fullName>
    </submittedName>
</protein>
<evidence type="ECO:0000313" key="2">
    <source>
        <dbReference type="Proteomes" id="UP000595933"/>
    </source>
</evidence>
<organism evidence="1 2">
    <name type="scientific">Stutzerimonas balearica</name>
    <dbReference type="NCBI Taxonomy" id="74829"/>
    <lineage>
        <taxon>Bacteria</taxon>
        <taxon>Pseudomonadati</taxon>
        <taxon>Pseudomonadota</taxon>
        <taxon>Gammaproteobacteria</taxon>
        <taxon>Pseudomonadales</taxon>
        <taxon>Pseudomonadaceae</taxon>
        <taxon>Stutzerimonas</taxon>
    </lineage>
</organism>
<gene>
    <name evidence="1" type="ORF">I6H70_16100</name>
</gene>
<name>A0A9X7V2I8_9GAMM</name>
<dbReference type="EMBL" id="CP067013">
    <property type="protein sequence ID" value="QQN50043.1"/>
    <property type="molecule type" value="Genomic_DNA"/>
</dbReference>
<sequence length="53" mass="6074">MNIFIRPARPGDNRWQVGLDSQRVSFRSEAEARRFVATLQRRIAEPHALPKAG</sequence>
<dbReference type="Proteomes" id="UP000595933">
    <property type="component" value="Chromosome"/>
</dbReference>
<accession>A0A9X7V2I8</accession>
<reference evidence="1 2" key="1">
    <citation type="submission" date="2020-12" db="EMBL/GenBank/DDBJ databases">
        <title>FDA dAtabase for Regulatory Grade micrObial Sequences (FDA-ARGOS): Supporting development and validation of Infectious Disease Dx tests.</title>
        <authorList>
            <person name="Sproer C."/>
            <person name="Gronow S."/>
            <person name="Severitt S."/>
            <person name="Schroder I."/>
            <person name="Tallon L."/>
            <person name="Sadzewicz L."/>
            <person name="Zhao X."/>
            <person name="Boylan J."/>
            <person name="Ott S."/>
            <person name="Bowen H."/>
            <person name="Vavikolanu K."/>
            <person name="Mehta A."/>
            <person name="Aluvathingal J."/>
            <person name="Nadendla S."/>
            <person name="Lowell S."/>
            <person name="Myers T."/>
            <person name="Yan Y."/>
            <person name="Sichtig H."/>
        </authorList>
    </citation>
    <scope>NUCLEOTIDE SEQUENCE [LARGE SCALE GENOMIC DNA]</scope>
    <source>
        <strain evidence="1 2">FDAARGOS_1013</strain>
    </source>
</reference>
<dbReference type="GeneID" id="77262413"/>
<evidence type="ECO:0000313" key="1">
    <source>
        <dbReference type="EMBL" id="QQN50043.1"/>
    </source>
</evidence>